<keyword evidence="6" id="KW-0464">Manganese</keyword>
<evidence type="ECO:0000256" key="4">
    <source>
        <dbReference type="ARBA" id="ARBA00022723"/>
    </source>
</evidence>
<dbReference type="SUPFAM" id="SSF53187">
    <property type="entry name" value="Zn-dependent exopeptidases"/>
    <property type="match status" value="1"/>
</dbReference>
<dbReference type="Gene3D" id="3.30.70.360">
    <property type="match status" value="1"/>
</dbReference>
<evidence type="ECO:0000256" key="5">
    <source>
        <dbReference type="ARBA" id="ARBA00022801"/>
    </source>
</evidence>
<evidence type="ECO:0000256" key="2">
    <source>
        <dbReference type="ARBA" id="ARBA00006153"/>
    </source>
</evidence>
<evidence type="ECO:0000256" key="6">
    <source>
        <dbReference type="ARBA" id="ARBA00023211"/>
    </source>
</evidence>
<feature type="domain" description="Peptidase M20 dimerisation" evidence="7">
    <location>
        <begin position="234"/>
        <end position="332"/>
    </location>
</feature>
<organism evidence="8 9">
    <name type="scientific">Halobacillus naozhouensis</name>
    <dbReference type="NCBI Taxonomy" id="554880"/>
    <lineage>
        <taxon>Bacteria</taxon>
        <taxon>Bacillati</taxon>
        <taxon>Bacillota</taxon>
        <taxon>Bacilli</taxon>
        <taxon>Bacillales</taxon>
        <taxon>Bacillaceae</taxon>
        <taxon>Halobacillus</taxon>
    </lineage>
</organism>
<keyword evidence="9" id="KW-1185">Reference proteome</keyword>
<dbReference type="NCBIfam" id="NF006771">
    <property type="entry name" value="PRK09290.1-5"/>
    <property type="match status" value="1"/>
</dbReference>
<dbReference type="RefSeq" id="WP_283075927.1">
    <property type="nucleotide sequence ID" value="NZ_CP121671.1"/>
</dbReference>
<reference evidence="8 9" key="1">
    <citation type="submission" date="2023-04" db="EMBL/GenBank/DDBJ databases">
        <title>Genome sequence of Halobacillus naozhouensis KACC 21980.</title>
        <authorList>
            <person name="Kim S."/>
            <person name="Heo J."/>
            <person name="Kwon S.-W."/>
        </authorList>
    </citation>
    <scope>NUCLEOTIDE SEQUENCE [LARGE SCALE GENOMIC DNA]</scope>
    <source>
        <strain evidence="8 9">KCTC 13234</strain>
    </source>
</reference>
<dbReference type="Pfam" id="PF01546">
    <property type="entry name" value="Peptidase_M20"/>
    <property type="match status" value="1"/>
</dbReference>
<dbReference type="CDD" id="cd03884">
    <property type="entry name" value="M20_bAS"/>
    <property type="match status" value="1"/>
</dbReference>
<dbReference type="NCBIfam" id="TIGR01879">
    <property type="entry name" value="hydantase"/>
    <property type="match status" value="1"/>
</dbReference>
<keyword evidence="4" id="KW-0479">Metal-binding</keyword>
<evidence type="ECO:0000313" key="9">
    <source>
        <dbReference type="Proteomes" id="UP001221597"/>
    </source>
</evidence>
<evidence type="ECO:0000256" key="1">
    <source>
        <dbReference type="ARBA" id="ARBA00001936"/>
    </source>
</evidence>
<evidence type="ECO:0000259" key="7">
    <source>
        <dbReference type="Pfam" id="PF07687"/>
    </source>
</evidence>
<comment type="similarity">
    <text evidence="2">Belongs to the peptidase M20 family.</text>
</comment>
<comment type="cofactor">
    <cofactor evidence="1">
        <name>Mn(2+)</name>
        <dbReference type="ChEBI" id="CHEBI:29035"/>
    </cofactor>
</comment>
<keyword evidence="5" id="KW-0378">Hydrolase</keyword>
<dbReference type="Pfam" id="PF07687">
    <property type="entry name" value="M20_dimer"/>
    <property type="match status" value="1"/>
</dbReference>
<dbReference type="Gene3D" id="3.40.630.10">
    <property type="entry name" value="Zn peptidases"/>
    <property type="match status" value="1"/>
</dbReference>
<accession>A0ABY8IW21</accession>
<dbReference type="PIRSF" id="PIRSF001235">
    <property type="entry name" value="Amidase_carbamoylase"/>
    <property type="match status" value="1"/>
</dbReference>
<dbReference type="InterPro" id="IPR002933">
    <property type="entry name" value="Peptidase_M20"/>
</dbReference>
<dbReference type="SUPFAM" id="SSF55031">
    <property type="entry name" value="Bacterial exopeptidase dimerisation domain"/>
    <property type="match status" value="1"/>
</dbReference>
<dbReference type="PANTHER" id="PTHR32494:SF19">
    <property type="entry name" value="ALLANTOATE DEIMINASE-RELATED"/>
    <property type="match status" value="1"/>
</dbReference>
<sequence>MCKDWDLYGRLIEDYNPSLSFDGIDGDRIAKRLHEISKIGLTEDGGSLRVGFSQEEKKAKTLVKGWMEELGLSVREDGAGNVFGRLEGKDTSLPAIVSGSHLDSVPNGGHFDGPLGVLSSLELVESWRITGYQPTRPYEVVIFSDEEGSRFNSGLTGSRAMTGDVDMELQSSLVDSNGHSFERVMNETGLSEESFAGAVRNLKEIESFVEVHIEQGKKLEQQNLPVGIVSGIAGPSWLEVEFRGSAGHAGNTPMTERQDALVAAGEFISNIHELPGRVSDSAVATVGKLHVYPNGINVIPGKVALHVDIRDIHEETRTELIKLIITEAEKASDKFGVRCNHKQTLQVTPVPIQSGIKQHLRQAMAEHNIRAAELPSGAGHDALIIGRHLPAAMLFVKSKNGVSHNPDEWSSLNDCVQGVHVLKSYVESIDKE</sequence>
<gene>
    <name evidence="8" type="ORF">P9989_16325</name>
</gene>
<name>A0ABY8IW21_9BACI</name>
<dbReference type="Proteomes" id="UP001221597">
    <property type="component" value="Chromosome"/>
</dbReference>
<dbReference type="PANTHER" id="PTHR32494">
    <property type="entry name" value="ALLANTOATE DEIMINASE-RELATED"/>
    <property type="match status" value="1"/>
</dbReference>
<evidence type="ECO:0000256" key="3">
    <source>
        <dbReference type="ARBA" id="ARBA00011738"/>
    </source>
</evidence>
<dbReference type="InterPro" id="IPR010158">
    <property type="entry name" value="Amidase_Cbmase"/>
</dbReference>
<dbReference type="EMBL" id="CP121671">
    <property type="protein sequence ID" value="WFT73921.1"/>
    <property type="molecule type" value="Genomic_DNA"/>
</dbReference>
<protein>
    <submittedName>
        <fullName evidence="8">M20 family metallo-hydrolase</fullName>
    </submittedName>
</protein>
<comment type="subunit">
    <text evidence="3">Homodimer.</text>
</comment>
<dbReference type="InterPro" id="IPR036264">
    <property type="entry name" value="Bact_exopeptidase_dim_dom"/>
</dbReference>
<evidence type="ECO:0000313" key="8">
    <source>
        <dbReference type="EMBL" id="WFT73921.1"/>
    </source>
</evidence>
<proteinExistence type="inferred from homology"/>
<dbReference type="InterPro" id="IPR011650">
    <property type="entry name" value="Peptidase_M20_dimer"/>
</dbReference>